<dbReference type="InterPro" id="IPR036188">
    <property type="entry name" value="FAD/NAD-bd_sf"/>
</dbReference>
<evidence type="ECO:0000313" key="2">
    <source>
        <dbReference type="EMBL" id="ODP36677.1"/>
    </source>
</evidence>
<proteinExistence type="predicted"/>
<reference evidence="2 3" key="1">
    <citation type="submission" date="2016-08" db="EMBL/GenBank/DDBJ databases">
        <title>Draft genome of the agarase producing Sphingomonas sp. MCT13.</title>
        <authorList>
            <person name="D'Andrea M.M."/>
            <person name="Rossolini G.M."/>
            <person name="Thaller M.C."/>
        </authorList>
    </citation>
    <scope>NUCLEOTIDE SEQUENCE [LARGE SCALE GENOMIC DNA]</scope>
    <source>
        <strain evidence="2 3">MCT13</strain>
    </source>
</reference>
<dbReference type="STRING" id="1888892.BFL28_05075"/>
<sequence length="546" mass="59296">MLRLSGLNLPLDHPADAIAPAICRRLGIEPHDLIGYTLYRRGNDARRRNAIQLVYTFDVEVRDEAAVRDRFAGDKDVRPTPDMTYRPPFAAPPAFAGKRPVVIGAGPCGLFAGLILAQMGFRPIILDRGKVVRQRTKDTWGLWRRAELNPDSNVQFGEGGAGTFSDGKLYCRVKDPRFLGRKVLEEFVKAGAPDDILWEAHPHIGTFRLVTMVESLRATIEELGGEYRWQTRVDDVELDSDRNVRGLHLHDLATGTDSFLETDHVVLAVGHSARPTFEMLHARGVYMEAKPFSIGVRIEHPQGWIDQARFGNCAKHPDLGAAAYSLAHHCSNGRTVYSFCMCPGGRVVAATSEEGRVVTNGMSQYSRAEFNANSGLVVAIDPARDYPGGPLAGIAFQRQWEDAAFVAGGSNYHAPGQRVGDLLAGRASTAIGEVIPSYKPGVTPTDLSRCLPGFVIEAFREALPVFGRKIARYDHPDAMMTGVETRTSSPVRITRGKDFQSLDTPGLFPAGEGAGYAGGILSAAIDGIEAAEAVAARILSAPVPRS</sequence>
<gene>
    <name evidence="2" type="ORF">BFL28_05075</name>
</gene>
<dbReference type="EMBL" id="MDDS01000057">
    <property type="protein sequence ID" value="ODP36677.1"/>
    <property type="molecule type" value="Genomic_DNA"/>
</dbReference>
<evidence type="ECO:0000313" key="3">
    <source>
        <dbReference type="Proteomes" id="UP000094487"/>
    </source>
</evidence>
<dbReference type="InterPro" id="IPR049516">
    <property type="entry name" value="FAD-depend_C"/>
</dbReference>
<comment type="caution">
    <text evidence="2">The sequence shown here is derived from an EMBL/GenBank/DDBJ whole genome shotgun (WGS) entry which is preliminary data.</text>
</comment>
<dbReference type="AlphaFoldDB" id="A0A1E3LSE7"/>
<dbReference type="Gene3D" id="3.50.50.60">
    <property type="entry name" value="FAD/NAD(P)-binding domain"/>
    <property type="match status" value="2"/>
</dbReference>
<dbReference type="PANTHER" id="PTHR42842">
    <property type="entry name" value="FAD/NAD(P)-BINDING OXIDOREDUCTASE"/>
    <property type="match status" value="1"/>
</dbReference>
<dbReference type="SUPFAM" id="SSF51905">
    <property type="entry name" value="FAD/NAD(P)-binding domain"/>
    <property type="match status" value="1"/>
</dbReference>
<dbReference type="InterPro" id="IPR028348">
    <property type="entry name" value="FAD-binding_protein"/>
</dbReference>
<organism evidence="2 3">
    <name type="scientific">Sphingomonas turrisvirgatae</name>
    <dbReference type="NCBI Taxonomy" id="1888892"/>
    <lineage>
        <taxon>Bacteria</taxon>
        <taxon>Pseudomonadati</taxon>
        <taxon>Pseudomonadota</taxon>
        <taxon>Alphaproteobacteria</taxon>
        <taxon>Sphingomonadales</taxon>
        <taxon>Sphingomonadaceae</taxon>
        <taxon>Sphingomonas</taxon>
    </lineage>
</organism>
<dbReference type="RefSeq" id="WP_069321611.1">
    <property type="nucleotide sequence ID" value="NZ_MDDS01000057.1"/>
</dbReference>
<accession>A0A1E3LSE7</accession>
<dbReference type="Gene3D" id="3.30.70.2700">
    <property type="match status" value="1"/>
</dbReference>
<dbReference type="Proteomes" id="UP000094487">
    <property type="component" value="Unassembled WGS sequence"/>
</dbReference>
<name>A0A1E3LSE7_9SPHN</name>
<dbReference type="OrthoDB" id="9772594at2"/>
<dbReference type="Pfam" id="PF21688">
    <property type="entry name" value="FAD-depend_C"/>
    <property type="match status" value="1"/>
</dbReference>
<evidence type="ECO:0000259" key="1">
    <source>
        <dbReference type="Pfam" id="PF21688"/>
    </source>
</evidence>
<dbReference type="PIRSF" id="PIRSF038984">
    <property type="entry name" value="FAD_binding_protein"/>
    <property type="match status" value="1"/>
</dbReference>
<protein>
    <recommendedName>
        <fullName evidence="1">FAD-dependent protein C-terminal domain-containing protein</fullName>
    </recommendedName>
</protein>
<keyword evidence="3" id="KW-1185">Reference proteome</keyword>
<dbReference type="PANTHER" id="PTHR42842:SF3">
    <property type="entry name" value="FAD_NAD(P)-BINDING OXIDOREDUCTASE FAMILY PROTEIN"/>
    <property type="match status" value="1"/>
</dbReference>
<feature type="domain" description="FAD-dependent protein C-terminal" evidence="1">
    <location>
        <begin position="291"/>
        <end position="487"/>
    </location>
</feature>